<evidence type="ECO:0000256" key="3">
    <source>
        <dbReference type="ARBA" id="ARBA00004763"/>
    </source>
</evidence>
<dbReference type="GO" id="GO:0046872">
    <property type="term" value="F:metal ion binding"/>
    <property type="evidence" value="ECO:0007669"/>
    <property type="project" value="UniProtKB-KW"/>
</dbReference>
<evidence type="ECO:0000256" key="2">
    <source>
        <dbReference type="ARBA" id="ARBA00001946"/>
    </source>
</evidence>
<dbReference type="EC" id="2.5.1.15" evidence="4 9"/>
<dbReference type="Proteomes" id="UP000528734">
    <property type="component" value="Unassembled WGS sequence"/>
</dbReference>
<proteinExistence type="inferred from homology"/>
<name>A0A7Y4H111_9BRAD</name>
<feature type="domain" description="Pterin-binding" evidence="10">
    <location>
        <begin position="29"/>
        <end position="276"/>
    </location>
</feature>
<dbReference type="UniPathway" id="UPA00077">
    <property type="reaction ID" value="UER00156"/>
</dbReference>
<dbReference type="GO" id="GO:0046654">
    <property type="term" value="P:tetrahydrofolate biosynthetic process"/>
    <property type="evidence" value="ECO:0007669"/>
    <property type="project" value="UniProtKB-UniPathway"/>
</dbReference>
<dbReference type="GO" id="GO:0046656">
    <property type="term" value="P:folic acid biosynthetic process"/>
    <property type="evidence" value="ECO:0007669"/>
    <property type="project" value="UniProtKB-KW"/>
</dbReference>
<evidence type="ECO:0000256" key="5">
    <source>
        <dbReference type="ARBA" id="ARBA00022679"/>
    </source>
</evidence>
<dbReference type="CDD" id="cd00739">
    <property type="entry name" value="DHPS"/>
    <property type="match status" value="1"/>
</dbReference>
<dbReference type="EMBL" id="JAAVLW010000002">
    <property type="protein sequence ID" value="NOJ45650.1"/>
    <property type="molecule type" value="Genomic_DNA"/>
</dbReference>
<evidence type="ECO:0000256" key="4">
    <source>
        <dbReference type="ARBA" id="ARBA00012458"/>
    </source>
</evidence>
<keyword evidence="12" id="KW-1185">Reference proteome</keyword>
<dbReference type="InterPro" id="IPR045031">
    <property type="entry name" value="DHP_synth-like"/>
</dbReference>
<keyword evidence="7 9" id="KW-0460">Magnesium</keyword>
<dbReference type="PROSITE" id="PS00793">
    <property type="entry name" value="DHPS_2"/>
    <property type="match status" value="1"/>
</dbReference>
<comment type="function">
    <text evidence="9">Catalyzes the condensation of para-aminobenzoate (pABA) with 6-hydroxymethyl-7,8-dihydropterin diphosphate (DHPt-PP) to form 7,8-dihydropteroate (H2Pte), the immediate precursor of folate derivatives.</text>
</comment>
<protein>
    <recommendedName>
        <fullName evidence="4 9">Dihydropteroate synthase</fullName>
        <shortName evidence="9">DHPS</shortName>
        <ecNumber evidence="4 9">2.5.1.15</ecNumber>
    </recommendedName>
    <alternativeName>
        <fullName evidence="9">Dihydropteroate pyrophosphorylase</fullName>
    </alternativeName>
</protein>
<dbReference type="RefSeq" id="WP_171708559.1">
    <property type="nucleotide sequence ID" value="NZ_JAAVLW010000002.1"/>
</dbReference>
<dbReference type="GO" id="GO:0004156">
    <property type="term" value="F:dihydropteroate synthase activity"/>
    <property type="evidence" value="ECO:0007669"/>
    <property type="project" value="UniProtKB-EC"/>
</dbReference>
<keyword evidence="8 9" id="KW-0289">Folate biosynthesis</keyword>
<evidence type="ECO:0000313" key="11">
    <source>
        <dbReference type="EMBL" id="NOJ45650.1"/>
    </source>
</evidence>
<accession>A0A7Y4H111</accession>
<dbReference type="NCBIfam" id="TIGR01496">
    <property type="entry name" value="DHPS"/>
    <property type="match status" value="1"/>
</dbReference>
<dbReference type="PROSITE" id="PS50972">
    <property type="entry name" value="PTERIN_BINDING"/>
    <property type="match status" value="1"/>
</dbReference>
<comment type="cofactor">
    <cofactor evidence="2 9">
        <name>Mg(2+)</name>
        <dbReference type="ChEBI" id="CHEBI:18420"/>
    </cofactor>
</comment>
<dbReference type="PANTHER" id="PTHR20941">
    <property type="entry name" value="FOLATE SYNTHESIS PROTEINS"/>
    <property type="match status" value="1"/>
</dbReference>
<dbReference type="InterPro" id="IPR006390">
    <property type="entry name" value="DHP_synth_dom"/>
</dbReference>
<evidence type="ECO:0000313" key="12">
    <source>
        <dbReference type="Proteomes" id="UP000528734"/>
    </source>
</evidence>
<dbReference type="PANTHER" id="PTHR20941:SF1">
    <property type="entry name" value="FOLIC ACID SYNTHESIS PROTEIN FOL1"/>
    <property type="match status" value="1"/>
</dbReference>
<dbReference type="Pfam" id="PF00809">
    <property type="entry name" value="Pterin_bind"/>
    <property type="match status" value="1"/>
</dbReference>
<comment type="caution">
    <text evidence="11">The sequence shown here is derived from an EMBL/GenBank/DDBJ whole genome shotgun (WGS) entry which is preliminary data.</text>
</comment>
<keyword evidence="5 9" id="KW-0808">Transferase</keyword>
<dbReference type="SUPFAM" id="SSF51717">
    <property type="entry name" value="Dihydropteroate synthetase-like"/>
    <property type="match status" value="1"/>
</dbReference>
<evidence type="ECO:0000256" key="7">
    <source>
        <dbReference type="ARBA" id="ARBA00022842"/>
    </source>
</evidence>
<comment type="catalytic activity">
    <reaction evidence="1">
        <text>(7,8-dihydropterin-6-yl)methyl diphosphate + 4-aminobenzoate = 7,8-dihydropteroate + diphosphate</text>
        <dbReference type="Rhea" id="RHEA:19949"/>
        <dbReference type="ChEBI" id="CHEBI:17836"/>
        <dbReference type="ChEBI" id="CHEBI:17839"/>
        <dbReference type="ChEBI" id="CHEBI:33019"/>
        <dbReference type="ChEBI" id="CHEBI:72950"/>
        <dbReference type="EC" id="2.5.1.15"/>
    </reaction>
</comment>
<dbReference type="InterPro" id="IPR011005">
    <property type="entry name" value="Dihydropteroate_synth-like_sf"/>
</dbReference>
<reference evidence="11 12" key="1">
    <citation type="submission" date="2020-03" db="EMBL/GenBank/DDBJ databases">
        <title>Bradyrhizobium diversity isolated from nodules of Muelleranthus trifoliolatus.</title>
        <authorList>
            <person name="Klepa M."/>
            <person name="Helene L."/>
            <person name="Hungria M."/>
        </authorList>
    </citation>
    <scope>NUCLEOTIDE SEQUENCE [LARGE SCALE GENOMIC DNA]</scope>
    <source>
        <strain evidence="11 12">WSM 1744</strain>
    </source>
</reference>
<evidence type="ECO:0000256" key="6">
    <source>
        <dbReference type="ARBA" id="ARBA00022723"/>
    </source>
</evidence>
<gene>
    <name evidence="11" type="primary">folP</name>
    <name evidence="11" type="ORF">HCN50_05160</name>
</gene>
<evidence type="ECO:0000256" key="1">
    <source>
        <dbReference type="ARBA" id="ARBA00000012"/>
    </source>
</evidence>
<sequence length="285" mass="29718">MIAAKPRPPAVTGSAGRPVLPALLSKPYPAVMGVLNVTPDSFSDGGQFAAPERALAQARRMIAEGADIIDIGAESTRPYGSEPVSAEEELKRLQPVLADVVALGVPVSIDSMKSAVVAWALDQGAAIANDVWGLQRDSGMAGLVGERGAPIIVMHNREHADPAIDIMQDIAAFFAKSLDIAAKGGISSDRIVLDPGIGFGKTPEQSMTALARLGELQSFGLPLLVGASRKRFISTVTPSEPDQRLGGSIAAHLLAAQNGARIIRAHDVAETVQALRVAAAIRECQ</sequence>
<dbReference type="InterPro" id="IPR000489">
    <property type="entry name" value="Pterin-binding_dom"/>
</dbReference>
<comment type="pathway">
    <text evidence="3 9">Cofactor biosynthesis; tetrahydrofolate biosynthesis; 7,8-dihydrofolate from 2-amino-4-hydroxy-6-hydroxymethyl-7,8-dihydropteridine diphosphate and 4-aminobenzoate: step 1/2.</text>
</comment>
<keyword evidence="6 9" id="KW-0479">Metal-binding</keyword>
<organism evidence="11 12">
    <name type="scientific">Bradyrhizobium archetypum</name>
    <dbReference type="NCBI Taxonomy" id="2721160"/>
    <lineage>
        <taxon>Bacteria</taxon>
        <taxon>Pseudomonadati</taxon>
        <taxon>Pseudomonadota</taxon>
        <taxon>Alphaproteobacteria</taxon>
        <taxon>Hyphomicrobiales</taxon>
        <taxon>Nitrobacteraceae</taxon>
        <taxon>Bradyrhizobium</taxon>
    </lineage>
</organism>
<dbReference type="Gene3D" id="3.20.20.20">
    <property type="entry name" value="Dihydropteroate synthase-like"/>
    <property type="match status" value="1"/>
</dbReference>
<dbReference type="GO" id="GO:0005829">
    <property type="term" value="C:cytosol"/>
    <property type="evidence" value="ECO:0007669"/>
    <property type="project" value="TreeGrafter"/>
</dbReference>
<evidence type="ECO:0000259" key="10">
    <source>
        <dbReference type="PROSITE" id="PS50972"/>
    </source>
</evidence>
<evidence type="ECO:0000256" key="9">
    <source>
        <dbReference type="RuleBase" id="RU361205"/>
    </source>
</evidence>
<comment type="similarity">
    <text evidence="9">Belongs to the DHPS family.</text>
</comment>
<dbReference type="AlphaFoldDB" id="A0A7Y4H111"/>
<evidence type="ECO:0000256" key="8">
    <source>
        <dbReference type="ARBA" id="ARBA00022909"/>
    </source>
</evidence>
<dbReference type="PROSITE" id="PS00792">
    <property type="entry name" value="DHPS_1"/>
    <property type="match status" value="1"/>
</dbReference>